<dbReference type="Gene3D" id="3.40.50.300">
    <property type="entry name" value="P-loop containing nucleotide triphosphate hydrolases"/>
    <property type="match status" value="1"/>
</dbReference>
<dbReference type="Gene3D" id="1.20.120.1810">
    <property type="match status" value="1"/>
</dbReference>
<keyword evidence="2" id="KW-0731">Sigma factor</keyword>
<feature type="non-terminal residue" evidence="6">
    <location>
        <position position="1"/>
    </location>
</feature>
<evidence type="ECO:0000256" key="1">
    <source>
        <dbReference type="ARBA" id="ARBA00023015"/>
    </source>
</evidence>
<dbReference type="InterPro" id="IPR000523">
    <property type="entry name" value="Mg_chelatse_chII-like_cat_dom"/>
</dbReference>
<dbReference type="InterPro" id="IPR025943">
    <property type="entry name" value="Sigma_54_int_dom_ATP-bd_2"/>
</dbReference>
<dbReference type="GO" id="GO:0016987">
    <property type="term" value="F:sigma factor activity"/>
    <property type="evidence" value="ECO:0007669"/>
    <property type="project" value="UniProtKB-KW"/>
</dbReference>
<dbReference type="Pfam" id="PF04542">
    <property type="entry name" value="Sigma70_r2"/>
    <property type="match status" value="1"/>
</dbReference>
<feature type="domain" description="RNA polymerase sigma-70" evidence="5">
    <location>
        <begin position="59"/>
        <end position="72"/>
    </location>
</feature>
<gene>
    <name evidence="6" type="ORF">LEA_02975</name>
</gene>
<organism evidence="6">
    <name type="scientific">human gut metagenome</name>
    <dbReference type="NCBI Taxonomy" id="408170"/>
    <lineage>
        <taxon>unclassified sequences</taxon>
        <taxon>metagenomes</taxon>
        <taxon>organismal metagenomes</taxon>
    </lineage>
</organism>
<dbReference type="GO" id="GO:0005524">
    <property type="term" value="F:ATP binding"/>
    <property type="evidence" value="ECO:0007669"/>
    <property type="project" value="InterPro"/>
</dbReference>
<sequence length="357" mass="40572">KVSGLKTFLEPLTPDEEKIYIEKMRLGDKKAKDILIERNLRLVAHVVKKYYDENRENQDLISIGIVGLIKAVNTYNPDKGNRLVTYAAKCIENELLMMLRAEKKRSKDVSLNEPIGTAIKNSGFMIPPKRITINFSPANIRKTGTYFDQPVAVSILPDMTLEEQIEISKIQSVAGNLSESLVKTRPVRSPHHTATVSAMIRGGFNSKPGEITQAHEGILFLDELPEFSRQVIETLRQPLEDEKIIVSRSGGTYEFPAKFILIGAMNPCKCGYYPDMNKCTCTEQEVKKYMEKISGPLIDRIDLCVHMNQVTYFQLEKEEQPEDSLTIKERVNRAVQIQRERYANEKLSLTVSFQAKT</sequence>
<dbReference type="PANTHER" id="PTHR32039">
    <property type="entry name" value="MAGNESIUM-CHELATASE SUBUNIT CHLI"/>
    <property type="match status" value="1"/>
</dbReference>
<evidence type="ECO:0000259" key="5">
    <source>
        <dbReference type="PROSITE" id="PS00715"/>
    </source>
</evidence>
<proteinExistence type="predicted"/>
<evidence type="ECO:0000256" key="4">
    <source>
        <dbReference type="ARBA" id="ARBA00023163"/>
    </source>
</evidence>
<dbReference type="InterPro" id="IPR000943">
    <property type="entry name" value="RNA_pol_sigma70"/>
</dbReference>
<keyword evidence="4" id="KW-0804">Transcription</keyword>
<evidence type="ECO:0000256" key="3">
    <source>
        <dbReference type="ARBA" id="ARBA00023125"/>
    </source>
</evidence>
<dbReference type="SUPFAM" id="SSF88946">
    <property type="entry name" value="Sigma2 domain of RNA polymerase sigma factors"/>
    <property type="match status" value="1"/>
</dbReference>
<dbReference type="InterPro" id="IPR007627">
    <property type="entry name" value="RNA_pol_sigma70_r2"/>
</dbReference>
<protein>
    <submittedName>
        <fullName evidence="6">Mg chelatase-related protein</fullName>
    </submittedName>
</protein>
<dbReference type="InterPro" id="IPR027417">
    <property type="entry name" value="P-loop_NTPase"/>
</dbReference>
<accession>K1V4V2</accession>
<reference evidence="6" key="1">
    <citation type="journal article" date="2013" name="Environ. Microbiol.">
        <title>Microbiota from the distal guts of lean and obese adolescents exhibit partial functional redundancy besides clear differences in community structure.</title>
        <authorList>
            <person name="Ferrer M."/>
            <person name="Ruiz A."/>
            <person name="Lanza F."/>
            <person name="Haange S.B."/>
            <person name="Oberbach A."/>
            <person name="Till H."/>
            <person name="Bargiela R."/>
            <person name="Campoy C."/>
            <person name="Segura M.T."/>
            <person name="Richter M."/>
            <person name="von Bergen M."/>
            <person name="Seifert J."/>
            <person name="Suarez A."/>
        </authorList>
    </citation>
    <scope>NUCLEOTIDE SEQUENCE</scope>
</reference>
<comment type="caution">
    <text evidence="6">The sequence shown here is derived from an EMBL/GenBank/DDBJ whole genome shotgun (WGS) entry which is preliminary data.</text>
</comment>
<dbReference type="Pfam" id="PF01078">
    <property type="entry name" value="Mg_chelatase"/>
    <property type="match status" value="1"/>
</dbReference>
<dbReference type="InterPro" id="IPR014284">
    <property type="entry name" value="RNA_pol_sigma-70_dom"/>
</dbReference>
<name>K1V4V2_9ZZZZ</name>
<dbReference type="NCBIfam" id="TIGR02937">
    <property type="entry name" value="sigma70-ECF"/>
    <property type="match status" value="1"/>
</dbReference>
<keyword evidence="1" id="KW-0805">Transcription regulation</keyword>
<dbReference type="SUPFAM" id="SSF52540">
    <property type="entry name" value="P-loop containing nucleoside triphosphate hydrolases"/>
    <property type="match status" value="1"/>
</dbReference>
<dbReference type="PROSITE" id="PS00715">
    <property type="entry name" value="SIGMA70_1"/>
    <property type="match status" value="1"/>
</dbReference>
<dbReference type="GO" id="GO:0006352">
    <property type="term" value="P:DNA-templated transcription initiation"/>
    <property type="evidence" value="ECO:0007669"/>
    <property type="project" value="InterPro"/>
</dbReference>
<keyword evidence="3" id="KW-0238">DNA-binding</keyword>
<dbReference type="PROSITE" id="PS00676">
    <property type="entry name" value="SIGMA54_INTERACT_2"/>
    <property type="match status" value="1"/>
</dbReference>
<dbReference type="AlphaFoldDB" id="K1V4V2"/>
<dbReference type="InterPro" id="IPR013325">
    <property type="entry name" value="RNA_pol_sigma_r2"/>
</dbReference>
<dbReference type="GO" id="GO:0003677">
    <property type="term" value="F:DNA binding"/>
    <property type="evidence" value="ECO:0007669"/>
    <property type="project" value="UniProtKB-KW"/>
</dbReference>
<dbReference type="PANTHER" id="PTHR32039:SF7">
    <property type="entry name" value="COMPETENCE PROTEIN COMM"/>
    <property type="match status" value="1"/>
</dbReference>
<evidence type="ECO:0000313" key="6">
    <source>
        <dbReference type="EMBL" id="EKC78931.1"/>
    </source>
</evidence>
<evidence type="ECO:0000256" key="2">
    <source>
        <dbReference type="ARBA" id="ARBA00023082"/>
    </source>
</evidence>
<dbReference type="InterPro" id="IPR045006">
    <property type="entry name" value="CHLI-like"/>
</dbReference>
<dbReference type="EMBL" id="AJWY01002000">
    <property type="protein sequence ID" value="EKC78931.1"/>
    <property type="molecule type" value="Genomic_DNA"/>
</dbReference>